<proteinExistence type="predicted"/>
<keyword evidence="1" id="KW-0732">Signal</keyword>
<organism evidence="2 3">
    <name type="scientific">Riccia fluitans</name>
    <dbReference type="NCBI Taxonomy" id="41844"/>
    <lineage>
        <taxon>Eukaryota</taxon>
        <taxon>Viridiplantae</taxon>
        <taxon>Streptophyta</taxon>
        <taxon>Embryophyta</taxon>
        <taxon>Marchantiophyta</taxon>
        <taxon>Marchantiopsida</taxon>
        <taxon>Marchantiidae</taxon>
        <taxon>Marchantiales</taxon>
        <taxon>Ricciaceae</taxon>
        <taxon>Riccia</taxon>
    </lineage>
</organism>
<dbReference type="Proteomes" id="UP001605036">
    <property type="component" value="Unassembled WGS sequence"/>
</dbReference>
<sequence>MELLKLHMICVAAGLVSTVKPANSQGEKQCAIRKPRFRLSKVLERFARKREGRNDNQNCGKYFNWFDNPHDWKKIESALKICQFSPRRSVAYLRLQYSKPGIRNPFLWLNESTIKGWLTPEKTLKPLVLELVRHPNFASEQFRHAITHGVEGFDPSVMQRALQRGPSNLGEFGPSAWSSRPELEEKFTVLLNKHQEAGAALNANTMQFLLKGFLSVHHLGILLEQGGPF</sequence>
<protein>
    <submittedName>
        <fullName evidence="2">Uncharacterized protein</fullName>
    </submittedName>
</protein>
<dbReference type="EMBL" id="JBHFFA010000007">
    <property type="protein sequence ID" value="KAL2611562.1"/>
    <property type="molecule type" value="Genomic_DNA"/>
</dbReference>
<accession>A0ABD1XRP4</accession>
<dbReference type="AlphaFoldDB" id="A0ABD1XRP4"/>
<keyword evidence="3" id="KW-1185">Reference proteome</keyword>
<evidence type="ECO:0000313" key="3">
    <source>
        <dbReference type="Proteomes" id="UP001605036"/>
    </source>
</evidence>
<evidence type="ECO:0000256" key="1">
    <source>
        <dbReference type="SAM" id="SignalP"/>
    </source>
</evidence>
<reference evidence="2 3" key="1">
    <citation type="submission" date="2024-09" db="EMBL/GenBank/DDBJ databases">
        <title>Chromosome-scale assembly of Riccia fluitans.</title>
        <authorList>
            <person name="Paukszto L."/>
            <person name="Sawicki J."/>
            <person name="Karawczyk K."/>
            <person name="Piernik-Szablinska J."/>
            <person name="Szczecinska M."/>
            <person name="Mazdziarz M."/>
        </authorList>
    </citation>
    <scope>NUCLEOTIDE SEQUENCE [LARGE SCALE GENOMIC DNA]</scope>
    <source>
        <strain evidence="2">Rf_01</strain>
        <tissue evidence="2">Aerial parts of the thallus</tissue>
    </source>
</reference>
<gene>
    <name evidence="2" type="ORF">R1flu_023254</name>
</gene>
<evidence type="ECO:0000313" key="2">
    <source>
        <dbReference type="EMBL" id="KAL2611562.1"/>
    </source>
</evidence>
<feature type="chain" id="PRO_5044890413" evidence="1">
    <location>
        <begin position="25"/>
        <end position="229"/>
    </location>
</feature>
<name>A0ABD1XRP4_9MARC</name>
<comment type="caution">
    <text evidence="2">The sequence shown here is derived from an EMBL/GenBank/DDBJ whole genome shotgun (WGS) entry which is preliminary data.</text>
</comment>
<feature type="signal peptide" evidence="1">
    <location>
        <begin position="1"/>
        <end position="24"/>
    </location>
</feature>